<dbReference type="Pfam" id="PF09243">
    <property type="entry name" value="Rsm22"/>
    <property type="match status" value="1"/>
</dbReference>
<evidence type="ECO:0000256" key="7">
    <source>
        <dbReference type="ARBA" id="ARBA00045681"/>
    </source>
</evidence>
<reference evidence="8 9" key="1">
    <citation type="submission" date="2009-08" db="EMBL/GenBank/DDBJ databases">
        <title>The Genome Sequence of Spizellomyces punctatus strain DAOM BR117.</title>
        <authorList>
            <consortium name="The Broad Institute Genome Sequencing Platform"/>
            <person name="Russ C."/>
            <person name="Cuomo C."/>
            <person name="Shea T."/>
            <person name="Young S.K."/>
            <person name="Zeng Q."/>
            <person name="Koehrsen M."/>
            <person name="Haas B."/>
            <person name="Borodovsky M."/>
            <person name="Guigo R."/>
            <person name="Alvarado L."/>
            <person name="Berlin A."/>
            <person name="Bochicchio J."/>
            <person name="Borenstein D."/>
            <person name="Chapman S."/>
            <person name="Chen Z."/>
            <person name="Engels R."/>
            <person name="Freedman E."/>
            <person name="Gellesch M."/>
            <person name="Goldberg J."/>
            <person name="Griggs A."/>
            <person name="Gujja S."/>
            <person name="Heiman D."/>
            <person name="Hepburn T."/>
            <person name="Howarth C."/>
            <person name="Jen D."/>
            <person name="Larson L."/>
            <person name="Lewis B."/>
            <person name="Mehta T."/>
            <person name="Park D."/>
            <person name="Pearson M."/>
            <person name="Roberts A."/>
            <person name="Saif S."/>
            <person name="Shenoy N."/>
            <person name="Sisk P."/>
            <person name="Stolte C."/>
            <person name="Sykes S."/>
            <person name="Thomson T."/>
            <person name="Walk T."/>
            <person name="White J."/>
            <person name="Yandava C."/>
            <person name="Burger G."/>
            <person name="Gray M.W."/>
            <person name="Holland P.W.H."/>
            <person name="King N."/>
            <person name="Lang F.B.F."/>
            <person name="Roger A.J."/>
            <person name="Ruiz-Trillo I."/>
            <person name="Lander E."/>
            <person name="Nusbaum C."/>
        </authorList>
    </citation>
    <scope>NUCLEOTIDE SEQUENCE [LARGE SCALE GENOMIC DNA]</scope>
    <source>
        <strain evidence="8 9">DAOM BR117</strain>
    </source>
</reference>
<dbReference type="GO" id="GO:0046872">
    <property type="term" value="F:metal ion binding"/>
    <property type="evidence" value="ECO:0007669"/>
    <property type="project" value="UniProtKB-KW"/>
</dbReference>
<evidence type="ECO:0000256" key="5">
    <source>
        <dbReference type="ARBA" id="ARBA00023014"/>
    </source>
</evidence>
<dbReference type="GO" id="GO:0005763">
    <property type="term" value="C:mitochondrial small ribosomal subunit"/>
    <property type="evidence" value="ECO:0007669"/>
    <property type="project" value="TreeGrafter"/>
</dbReference>
<dbReference type="InterPro" id="IPR052571">
    <property type="entry name" value="Mt_RNA_Methyltransferase"/>
</dbReference>
<dbReference type="eggNOG" id="KOG2539">
    <property type="taxonomic scope" value="Eukaryota"/>
</dbReference>
<dbReference type="GO" id="GO:0003735">
    <property type="term" value="F:structural constituent of ribosome"/>
    <property type="evidence" value="ECO:0007669"/>
    <property type="project" value="TreeGrafter"/>
</dbReference>
<evidence type="ECO:0000256" key="3">
    <source>
        <dbReference type="ARBA" id="ARBA00022946"/>
    </source>
</evidence>
<dbReference type="GO" id="GO:0008168">
    <property type="term" value="F:methyltransferase activity"/>
    <property type="evidence" value="ECO:0007669"/>
    <property type="project" value="InterPro"/>
</dbReference>
<dbReference type="InterPro" id="IPR029063">
    <property type="entry name" value="SAM-dependent_MTases_sf"/>
</dbReference>
<evidence type="ECO:0000256" key="4">
    <source>
        <dbReference type="ARBA" id="ARBA00023004"/>
    </source>
</evidence>
<proteinExistence type="predicted"/>
<keyword evidence="6" id="KW-0496">Mitochondrion</keyword>
<dbReference type="VEuPathDB" id="FungiDB:SPPG_03550"/>
<dbReference type="GO" id="GO:0006412">
    <property type="term" value="P:translation"/>
    <property type="evidence" value="ECO:0007669"/>
    <property type="project" value="InterPro"/>
</dbReference>
<dbReference type="PANTHER" id="PTHR13184">
    <property type="entry name" value="37S RIBOSOMAL PROTEIN S22"/>
    <property type="match status" value="1"/>
</dbReference>
<keyword evidence="2" id="KW-0479">Metal-binding</keyword>
<evidence type="ECO:0000256" key="2">
    <source>
        <dbReference type="ARBA" id="ARBA00022723"/>
    </source>
</evidence>
<evidence type="ECO:0000256" key="1">
    <source>
        <dbReference type="ARBA" id="ARBA00004173"/>
    </source>
</evidence>
<dbReference type="STRING" id="645134.A0A0L0HKW6"/>
<evidence type="ECO:0008006" key="10">
    <source>
        <dbReference type="Google" id="ProtNLM"/>
    </source>
</evidence>
<evidence type="ECO:0000313" key="8">
    <source>
        <dbReference type="EMBL" id="KND01757.1"/>
    </source>
</evidence>
<dbReference type="EMBL" id="KQ257454">
    <property type="protein sequence ID" value="KND01757.1"/>
    <property type="molecule type" value="Genomic_DNA"/>
</dbReference>
<sequence>MPTFHLQHALKVLIIHKDIPPHQLKQSVQKISTSLRSTGSSSKLYRTTSKGLVPLIPRHTLTYGPVETAGYLASRTGTTYAAIRNVLIQLSKRVPSFQPTSVLDFGVGPGTALWAVQHTFDTIQEHVGVDISVDMLRVAERMGSRLGFNLLTKRYLPPQPQPADLVICAYTLSDMPSSQHEQTVQSLWDHTRDVLVLVDRGTPEGFNMIAKARAQILGLGNAHVVAPCPHDGACPMGRNRIHEDAKFSFVVLRRGLRPSVKSDAQSSVQGFAQGNVRHDKEFNTDMHTEANAQGDAQHDNEFNTDMHTAAYTWPRIIAPPLKRDGHVILDWCSPSGHLERATITKTKGGKMQYFEARKSHWGDTWPHPPVHVIPKQKKE</sequence>
<gene>
    <name evidence="8" type="ORF">SPPG_03550</name>
</gene>
<dbReference type="SUPFAM" id="SSF53335">
    <property type="entry name" value="S-adenosyl-L-methionine-dependent methyltransferases"/>
    <property type="match status" value="1"/>
</dbReference>
<organism evidence="8 9">
    <name type="scientific">Spizellomyces punctatus (strain DAOM BR117)</name>
    <dbReference type="NCBI Taxonomy" id="645134"/>
    <lineage>
        <taxon>Eukaryota</taxon>
        <taxon>Fungi</taxon>
        <taxon>Fungi incertae sedis</taxon>
        <taxon>Chytridiomycota</taxon>
        <taxon>Chytridiomycota incertae sedis</taxon>
        <taxon>Chytridiomycetes</taxon>
        <taxon>Spizellomycetales</taxon>
        <taxon>Spizellomycetaceae</taxon>
        <taxon>Spizellomyces</taxon>
    </lineage>
</organism>
<dbReference type="OrthoDB" id="421327at2759"/>
<accession>A0A0L0HKW6</accession>
<dbReference type="OMA" id="PRKHPGI"/>
<keyword evidence="5" id="KW-0411">Iron-sulfur</keyword>
<dbReference type="Proteomes" id="UP000053201">
    <property type="component" value="Unassembled WGS sequence"/>
</dbReference>
<comment type="function">
    <text evidence="7">Mitochondrial ribosome (mitoribosome) assembly factor. Binds at the interface of the head and body domains of the mitochondrial small ribosomal subunit (mt-SSU), occluding the mRNA channel and preventing compaction of the head domain towards the body. Probable inactive methyltransferase: retains the characteristic folding and ability to bind S-adenosyl-L-methionine, but it probably lost its methyltransferase activity.</text>
</comment>
<dbReference type="InterPro" id="IPR015324">
    <property type="entry name" value="Ribosomal_Rsm22-like"/>
</dbReference>
<evidence type="ECO:0000256" key="6">
    <source>
        <dbReference type="ARBA" id="ARBA00023128"/>
    </source>
</evidence>
<keyword evidence="4" id="KW-0408">Iron</keyword>
<dbReference type="RefSeq" id="XP_016609796.1">
    <property type="nucleotide sequence ID" value="XM_016751812.1"/>
</dbReference>
<dbReference type="PANTHER" id="PTHR13184:SF5">
    <property type="entry name" value="METHYLTRANSFERASE-LIKE PROTEIN 17, MITOCHONDRIAL"/>
    <property type="match status" value="1"/>
</dbReference>
<keyword evidence="3" id="KW-0809">Transit peptide</keyword>
<name>A0A0L0HKW6_SPIPD</name>
<dbReference type="AlphaFoldDB" id="A0A0L0HKW6"/>
<comment type="subcellular location">
    <subcellularLocation>
        <location evidence="1">Mitochondrion</location>
    </subcellularLocation>
</comment>
<dbReference type="GeneID" id="27687059"/>
<dbReference type="Gene3D" id="3.40.50.150">
    <property type="entry name" value="Vaccinia Virus protein VP39"/>
    <property type="match status" value="1"/>
</dbReference>
<evidence type="ECO:0000313" key="9">
    <source>
        <dbReference type="Proteomes" id="UP000053201"/>
    </source>
</evidence>
<protein>
    <recommendedName>
        <fullName evidence="10">Methyltransferase domain-containing protein</fullName>
    </recommendedName>
</protein>
<dbReference type="GO" id="GO:0051536">
    <property type="term" value="F:iron-sulfur cluster binding"/>
    <property type="evidence" value="ECO:0007669"/>
    <property type="project" value="UniProtKB-KW"/>
</dbReference>
<dbReference type="InParanoid" id="A0A0L0HKW6"/>
<dbReference type="CDD" id="cd02440">
    <property type="entry name" value="AdoMet_MTases"/>
    <property type="match status" value="1"/>
</dbReference>
<keyword evidence="9" id="KW-1185">Reference proteome</keyword>